<dbReference type="PANTHER" id="PTHR43629:SF2">
    <property type="entry name" value="RHODANESE-LIKE_PPIC DOMAIN-CONTAINING PROTEIN 12, CHLOROPLASTIC"/>
    <property type="match status" value="1"/>
</dbReference>
<dbReference type="Proteomes" id="UP001153761">
    <property type="component" value="Chromosome"/>
</dbReference>
<organism evidence="3">
    <name type="scientific">Planktothrix agardhii</name>
    <name type="common">Oscillatoria agardhii</name>
    <dbReference type="NCBI Taxonomy" id="1160"/>
    <lineage>
        <taxon>Bacteria</taxon>
        <taxon>Bacillati</taxon>
        <taxon>Cyanobacteriota</taxon>
        <taxon>Cyanophyceae</taxon>
        <taxon>Oscillatoriophycideae</taxon>
        <taxon>Oscillatoriales</taxon>
        <taxon>Microcoleaceae</taxon>
        <taxon>Planktothrix</taxon>
    </lineage>
</organism>
<dbReference type="RefSeq" id="WP_227350495.1">
    <property type="nucleotide sequence ID" value="NZ_JBAVBW010000098.1"/>
</dbReference>
<proteinExistence type="predicted"/>
<dbReference type="PROSITE" id="PS50206">
    <property type="entry name" value="RHODANESE_3"/>
    <property type="match status" value="1"/>
</dbReference>
<accession>A0A1J1J9E3</accession>
<reference evidence="3" key="1">
    <citation type="submission" date="2015-09" db="EMBL/GenBank/DDBJ databases">
        <authorList>
            <person name="Jackson K.R."/>
            <person name="Lunt B.L."/>
            <person name="Fisher J.N.B."/>
            <person name="Gardner A.V."/>
            <person name="Bailey M.E."/>
            <person name="Deus L.M."/>
            <person name="Earl A.S."/>
            <person name="Gibby P.D."/>
            <person name="Hartmann K.A."/>
            <person name="Liu J.E."/>
            <person name="Manci A.M."/>
            <person name="Nielsen D.A."/>
            <person name="Solomon M.B."/>
            <person name="Breakwell D.P."/>
            <person name="Burnett S.H."/>
            <person name="Grose J.H."/>
        </authorList>
    </citation>
    <scope>NUCLEOTIDE SEQUENCE</scope>
    <source>
        <strain evidence="3">7805</strain>
    </source>
</reference>
<dbReference type="EMBL" id="LO018304">
    <property type="protein sequence ID" value="CUM58078.1"/>
    <property type="molecule type" value="Genomic_DNA"/>
</dbReference>
<dbReference type="Pfam" id="PF00581">
    <property type="entry name" value="Rhodanese"/>
    <property type="match status" value="1"/>
</dbReference>
<dbReference type="Gene3D" id="3.40.250.10">
    <property type="entry name" value="Rhodanese-like domain"/>
    <property type="match status" value="1"/>
</dbReference>
<evidence type="ECO:0000259" key="1">
    <source>
        <dbReference type="PROSITE" id="PS50206"/>
    </source>
</evidence>
<dbReference type="InterPro" id="IPR001763">
    <property type="entry name" value="Rhodanese-like_dom"/>
</dbReference>
<dbReference type="InterPro" id="IPR052204">
    <property type="entry name" value="PpiC/parvulin_rotamase"/>
</dbReference>
<evidence type="ECO:0000313" key="3">
    <source>
        <dbReference type="EMBL" id="CUM58078.1"/>
    </source>
</evidence>
<sequence>MSEQFFTQAIPEISVKQLENLLKTVPETDLQLIDVREPQEIEMAKIEGFINYPLSQYSAWSDKILVQLDPHQETLILCHHGMRSAQMCQWLIRQGFTQVKNINGGIDAYSVLVDSQIPRY</sequence>
<dbReference type="PANTHER" id="PTHR43629">
    <property type="entry name" value="PEPTIDYL-PROLYL CIS-TRANS ISOMERASE"/>
    <property type="match status" value="1"/>
</dbReference>
<dbReference type="SMART" id="SM00450">
    <property type="entry name" value="RHOD"/>
    <property type="match status" value="1"/>
</dbReference>
<dbReference type="GeneID" id="77289612"/>
<evidence type="ECO:0000313" key="2">
    <source>
        <dbReference type="EMBL" id="CAD5974928.1"/>
    </source>
</evidence>
<feature type="domain" description="Rhodanese" evidence="1">
    <location>
        <begin position="26"/>
        <end position="118"/>
    </location>
</feature>
<dbReference type="InterPro" id="IPR036873">
    <property type="entry name" value="Rhodanese-like_dom_sf"/>
</dbReference>
<protein>
    <submittedName>
        <fullName evidence="2">Rhodanese-like/PpiC domain-containing protein 12, chloroplastic</fullName>
    </submittedName>
</protein>
<dbReference type="AlphaFoldDB" id="A0A1J1J9E3"/>
<name>A0A1J1J9E3_PLAAG</name>
<dbReference type="EMBL" id="LR882963">
    <property type="protein sequence ID" value="CAD5974928.1"/>
    <property type="molecule type" value="Genomic_DNA"/>
</dbReference>
<reference evidence="2" key="2">
    <citation type="submission" date="2020-09" db="EMBL/GenBank/DDBJ databases">
        <authorList>
            <person name="Blom J."/>
        </authorList>
    </citation>
    <scope>NUCLEOTIDE SEQUENCE</scope>
    <source>
        <strain evidence="2">No.66</strain>
    </source>
</reference>
<gene>
    <name evidence="2" type="ORF">PANO66_04249</name>
    <name evidence="3" type="ORF">PLAM_0111</name>
</gene>
<dbReference type="SUPFAM" id="SSF52821">
    <property type="entry name" value="Rhodanese/Cell cycle control phosphatase"/>
    <property type="match status" value="1"/>
</dbReference>